<proteinExistence type="predicted"/>
<accession>A0AAE0P6I4</accession>
<evidence type="ECO:0000313" key="2">
    <source>
        <dbReference type="EMBL" id="KAK3394231.1"/>
    </source>
</evidence>
<comment type="caution">
    <text evidence="2">The sequence shown here is derived from an EMBL/GenBank/DDBJ whole genome shotgun (WGS) entry which is preliminary data.</text>
</comment>
<reference evidence="2" key="2">
    <citation type="submission" date="2023-06" db="EMBL/GenBank/DDBJ databases">
        <authorList>
            <consortium name="Lawrence Berkeley National Laboratory"/>
            <person name="Haridas S."/>
            <person name="Hensen N."/>
            <person name="Bonometti L."/>
            <person name="Westerberg I."/>
            <person name="Brannstrom I.O."/>
            <person name="Guillou S."/>
            <person name="Cros-Aarteil S."/>
            <person name="Calhoun S."/>
            <person name="Kuo A."/>
            <person name="Mondo S."/>
            <person name="Pangilinan J."/>
            <person name="Riley R."/>
            <person name="LaButti K."/>
            <person name="Andreopoulos B."/>
            <person name="Lipzen A."/>
            <person name="Chen C."/>
            <person name="Yanf M."/>
            <person name="Daum C."/>
            <person name="Ng V."/>
            <person name="Clum A."/>
            <person name="Steindorff A."/>
            <person name="Ohm R."/>
            <person name="Martin F."/>
            <person name="Silar P."/>
            <person name="Natvig D."/>
            <person name="Lalanne C."/>
            <person name="Gautier V."/>
            <person name="Ament-velasquez S.L."/>
            <person name="Kruys A."/>
            <person name="Hutchinson M.I."/>
            <person name="Powell A.J."/>
            <person name="Barry K."/>
            <person name="Miller A.N."/>
            <person name="Grigoriev I.V."/>
            <person name="Debuchy R."/>
            <person name="Gladieux P."/>
            <person name="Thoren M.H."/>
            <person name="Johannesson H."/>
        </authorList>
    </citation>
    <scope>NUCLEOTIDE SEQUENCE</scope>
    <source>
        <strain evidence="2">CBS 232.78</strain>
    </source>
</reference>
<keyword evidence="1" id="KW-0732">Signal</keyword>
<reference evidence="2" key="1">
    <citation type="journal article" date="2023" name="Mol. Phylogenet. Evol.">
        <title>Genome-scale phylogeny and comparative genomics of the fungal order Sordariales.</title>
        <authorList>
            <person name="Hensen N."/>
            <person name="Bonometti L."/>
            <person name="Westerberg I."/>
            <person name="Brannstrom I.O."/>
            <person name="Guillou S."/>
            <person name="Cros-Aarteil S."/>
            <person name="Calhoun S."/>
            <person name="Haridas S."/>
            <person name="Kuo A."/>
            <person name="Mondo S."/>
            <person name="Pangilinan J."/>
            <person name="Riley R."/>
            <person name="LaButti K."/>
            <person name="Andreopoulos B."/>
            <person name="Lipzen A."/>
            <person name="Chen C."/>
            <person name="Yan M."/>
            <person name="Daum C."/>
            <person name="Ng V."/>
            <person name="Clum A."/>
            <person name="Steindorff A."/>
            <person name="Ohm R.A."/>
            <person name="Martin F."/>
            <person name="Silar P."/>
            <person name="Natvig D.O."/>
            <person name="Lalanne C."/>
            <person name="Gautier V."/>
            <person name="Ament-Velasquez S.L."/>
            <person name="Kruys A."/>
            <person name="Hutchinson M.I."/>
            <person name="Powell A.J."/>
            <person name="Barry K."/>
            <person name="Miller A.N."/>
            <person name="Grigoriev I.V."/>
            <person name="Debuchy R."/>
            <person name="Gladieux P."/>
            <person name="Hiltunen Thoren M."/>
            <person name="Johannesson H."/>
        </authorList>
    </citation>
    <scope>NUCLEOTIDE SEQUENCE</scope>
    <source>
        <strain evidence="2">CBS 232.78</strain>
    </source>
</reference>
<name>A0AAE0P6I4_9PEZI</name>
<evidence type="ECO:0000256" key="1">
    <source>
        <dbReference type="SAM" id="SignalP"/>
    </source>
</evidence>
<sequence>MHRPRGEIPLILFLVPVGNLISTGHRQSATYYSNWAATLFTYLGDLRVQSTSSDVSNVFLRTLQPLIIHMLIYSLLTMRLGIQPQDDAWTLI</sequence>
<dbReference type="AlphaFoldDB" id="A0AAE0P6I4"/>
<evidence type="ECO:0000313" key="3">
    <source>
        <dbReference type="Proteomes" id="UP001285441"/>
    </source>
</evidence>
<feature type="chain" id="PRO_5041919515" evidence="1">
    <location>
        <begin position="21"/>
        <end position="92"/>
    </location>
</feature>
<dbReference type="Proteomes" id="UP001285441">
    <property type="component" value="Unassembled WGS sequence"/>
</dbReference>
<dbReference type="EMBL" id="JAULSW010000001">
    <property type="protein sequence ID" value="KAK3394231.1"/>
    <property type="molecule type" value="Genomic_DNA"/>
</dbReference>
<protein>
    <submittedName>
        <fullName evidence="2">Uncharacterized protein</fullName>
    </submittedName>
</protein>
<keyword evidence="3" id="KW-1185">Reference proteome</keyword>
<organism evidence="2 3">
    <name type="scientific">Podospora didyma</name>
    <dbReference type="NCBI Taxonomy" id="330526"/>
    <lineage>
        <taxon>Eukaryota</taxon>
        <taxon>Fungi</taxon>
        <taxon>Dikarya</taxon>
        <taxon>Ascomycota</taxon>
        <taxon>Pezizomycotina</taxon>
        <taxon>Sordariomycetes</taxon>
        <taxon>Sordariomycetidae</taxon>
        <taxon>Sordariales</taxon>
        <taxon>Podosporaceae</taxon>
        <taxon>Podospora</taxon>
    </lineage>
</organism>
<feature type="signal peptide" evidence="1">
    <location>
        <begin position="1"/>
        <end position="20"/>
    </location>
</feature>
<gene>
    <name evidence="2" type="ORF">B0H63DRAFT_40571</name>
</gene>